<evidence type="ECO:0000313" key="2">
    <source>
        <dbReference type="EMBL" id="RAO26488.1"/>
    </source>
</evidence>
<dbReference type="AlphaFoldDB" id="A0A328NCT3"/>
<organism evidence="2 3">
    <name type="scientific">Micromonospora saelicesensis</name>
    <dbReference type="NCBI Taxonomy" id="285676"/>
    <lineage>
        <taxon>Bacteria</taxon>
        <taxon>Bacillati</taxon>
        <taxon>Actinomycetota</taxon>
        <taxon>Actinomycetes</taxon>
        <taxon>Micromonosporales</taxon>
        <taxon>Micromonosporaceae</taxon>
        <taxon>Micromonospora</taxon>
    </lineage>
</organism>
<proteinExistence type="predicted"/>
<name>A0A328NCT3_9ACTN</name>
<evidence type="ECO:0000256" key="1">
    <source>
        <dbReference type="SAM" id="MobiDB-lite"/>
    </source>
</evidence>
<feature type="compositionally biased region" description="Basic and acidic residues" evidence="1">
    <location>
        <begin position="14"/>
        <end position="27"/>
    </location>
</feature>
<feature type="region of interest" description="Disordered" evidence="1">
    <location>
        <begin position="1"/>
        <end position="27"/>
    </location>
</feature>
<gene>
    <name evidence="2" type="ORF">PSN13_06516</name>
</gene>
<dbReference type="Proteomes" id="UP000249419">
    <property type="component" value="Unassembled WGS sequence"/>
</dbReference>
<protein>
    <submittedName>
        <fullName evidence="2">Uncharacterized protein</fullName>
    </submittedName>
</protein>
<evidence type="ECO:0000313" key="3">
    <source>
        <dbReference type="Proteomes" id="UP000249419"/>
    </source>
</evidence>
<reference evidence="2 3" key="1">
    <citation type="submission" date="2018-03" db="EMBL/GenBank/DDBJ databases">
        <title>Defining the species Micromonospora saelicesensis and Micromonospora noduli under the framework of genomics.</title>
        <authorList>
            <person name="Riesco R."/>
            <person name="Trujillo M.E."/>
        </authorList>
    </citation>
    <scope>NUCLEOTIDE SEQUENCE [LARGE SCALE GENOMIC DNA]</scope>
    <source>
        <strain evidence="2 3">PSN13</strain>
    </source>
</reference>
<comment type="caution">
    <text evidence="2">The sequence shown here is derived from an EMBL/GenBank/DDBJ whole genome shotgun (WGS) entry which is preliminary data.</text>
</comment>
<accession>A0A328NCT3</accession>
<dbReference type="EMBL" id="PYAG01000041">
    <property type="protein sequence ID" value="RAO26488.1"/>
    <property type="molecule type" value="Genomic_DNA"/>
</dbReference>
<sequence>MGSGGRVMGDEGMGEQREHQWERTKSGEVDEVAHEIANHNGPRCTVCGFFFCGRCYPRGWTRVCPGPAPEGTAWIYRLTSVMGG</sequence>